<sequence length="675" mass="77610">MTYEKYLIDDIGEKRPRKNQYIIDSIKADETGKKIDAKNHPYNQKLESYKKQKKDLLEKADAMAKKDPNYSLDQKYLRDLYYRKFMANAMLNFYEENKDLSYDSELDYKLCKLEYEQIPKIIENDLFIKSNLERASNRLEKLTSKEVEESKKLIEEDRKVLSEKFDADNKSLKKSFDEGHISKKAFKSEKEQLKQKFKDQNKRLDYRNPEVSLKEEIESLKYKIDKDYKKEIKILEADKAEARRRTPVEVEKTSAYRSILTAPLPGLGQILNGQWQKGLMFLLGSLFIYFIAIPYALGFGNYQGEGIAGLINLAQGGKRLDRSILFMIEGIISLVFVFLAALIYIFSFKDVRKVEKKEMAGIRPNNFFETKKMLRTDGFPFLITAPALLVIIFIVIVPIVTAIMISFTNMDPQNQNKFTWIGLNNYITIAKGQGIAGQAFWHIFGWTVVWTLLASTLAIVLGFIFALLVNNERVKGKKFFRTIYLLPWAIPAFITIMFFSIMTSRGGIIPEALNSLFNVNLDIKNNTFQTRAMLILLQGWLGHSYIFLLTTGVLQAIPKDLYEAASIDGATGFQRTLKITIPLVLFQIAPMLINQYTFNFNNFSIIYLYNQGGPFNPQVYGNLAGSSDILISYIYKLTMESQYQAIGAAVTVFISIILIIISYFGYKNSSAFKEY</sequence>
<evidence type="ECO:0000313" key="12">
    <source>
        <dbReference type="EMBL" id="EGC81543.1"/>
    </source>
</evidence>
<feature type="transmembrane region" description="Helical" evidence="9">
    <location>
        <begin position="324"/>
        <end position="347"/>
    </location>
</feature>
<dbReference type="CDD" id="cd06261">
    <property type="entry name" value="TM_PBP2"/>
    <property type="match status" value="1"/>
</dbReference>
<feature type="transmembrane region" description="Helical" evidence="9">
    <location>
        <begin position="540"/>
        <end position="558"/>
    </location>
</feature>
<dbReference type="AlphaFoldDB" id="F0GX78"/>
<evidence type="ECO:0000256" key="5">
    <source>
        <dbReference type="ARBA" id="ARBA00022597"/>
    </source>
</evidence>
<evidence type="ECO:0000313" key="13">
    <source>
        <dbReference type="Proteomes" id="UP000005286"/>
    </source>
</evidence>
<keyword evidence="13" id="KW-1185">Reference proteome</keyword>
<evidence type="ECO:0000256" key="6">
    <source>
        <dbReference type="ARBA" id="ARBA00022692"/>
    </source>
</evidence>
<feature type="transmembrane region" description="Helical" evidence="9">
    <location>
        <begin position="381"/>
        <end position="407"/>
    </location>
</feature>
<keyword evidence="4" id="KW-1003">Cell membrane</keyword>
<keyword evidence="6 9" id="KW-0812">Transmembrane</keyword>
<dbReference type="SUPFAM" id="SSF161098">
    <property type="entry name" value="MetI-like"/>
    <property type="match status" value="1"/>
</dbReference>
<dbReference type="InterPro" id="IPR000515">
    <property type="entry name" value="MetI-like"/>
</dbReference>
<accession>F0GX78</accession>
<dbReference type="GO" id="GO:0042956">
    <property type="term" value="P:maltodextrin transmembrane transport"/>
    <property type="evidence" value="ECO:0007669"/>
    <property type="project" value="TreeGrafter"/>
</dbReference>
<evidence type="ECO:0000259" key="11">
    <source>
        <dbReference type="PROSITE" id="PS50928"/>
    </source>
</evidence>
<keyword evidence="3 9" id="KW-0813">Transport</keyword>
<feature type="coiled-coil region" evidence="10">
    <location>
        <begin position="132"/>
        <end position="245"/>
    </location>
</feature>
<reference evidence="12 13" key="1">
    <citation type="submission" date="2011-01" db="EMBL/GenBank/DDBJ databases">
        <authorList>
            <person name="Durkin A.S."/>
            <person name="Madupu R."/>
            <person name="Torralba M."/>
            <person name="Gillis M."/>
            <person name="Methe B."/>
            <person name="Sutton G."/>
            <person name="Nelson K.E."/>
        </authorList>
    </citation>
    <scope>NUCLEOTIDE SEQUENCE [LARGE SCALE GENOMIC DNA]</scope>
    <source>
        <strain evidence="12 13">ACS-065-V-Col13</strain>
    </source>
</reference>
<evidence type="ECO:0000256" key="7">
    <source>
        <dbReference type="ARBA" id="ARBA00022989"/>
    </source>
</evidence>
<comment type="subcellular location">
    <subcellularLocation>
        <location evidence="1 9">Cell membrane</location>
        <topology evidence="1 9">Multi-pass membrane protein</topology>
    </subcellularLocation>
</comment>
<dbReference type="EMBL" id="AEXM01000030">
    <property type="protein sequence ID" value="EGC81543.1"/>
    <property type="molecule type" value="Genomic_DNA"/>
</dbReference>
<dbReference type="InterPro" id="IPR035906">
    <property type="entry name" value="MetI-like_sf"/>
</dbReference>
<feature type="domain" description="ABC transmembrane type-1" evidence="11">
    <location>
        <begin position="444"/>
        <end position="665"/>
    </location>
</feature>
<dbReference type="PROSITE" id="PS50928">
    <property type="entry name" value="ABC_TM1"/>
    <property type="match status" value="1"/>
</dbReference>
<organism evidence="12 13">
    <name type="scientific">Anaerococcus prevotii ACS-065-V-Col13</name>
    <dbReference type="NCBI Taxonomy" id="879305"/>
    <lineage>
        <taxon>Bacteria</taxon>
        <taxon>Bacillati</taxon>
        <taxon>Bacillota</taxon>
        <taxon>Tissierellia</taxon>
        <taxon>Tissierellales</taxon>
        <taxon>Peptoniphilaceae</taxon>
        <taxon>Anaerococcus</taxon>
    </lineage>
</organism>
<name>F0GX78_9FIRM</name>
<dbReference type="STRING" id="879305.HMPREF9290_0852"/>
<dbReference type="RefSeq" id="WP_004835466.1">
    <property type="nucleotide sequence ID" value="NZ_AEXM01000030.1"/>
</dbReference>
<evidence type="ECO:0000256" key="2">
    <source>
        <dbReference type="ARBA" id="ARBA00009047"/>
    </source>
</evidence>
<keyword evidence="7 9" id="KW-1133">Transmembrane helix</keyword>
<keyword evidence="10" id="KW-0175">Coiled coil</keyword>
<dbReference type="PATRIC" id="fig|879305.3.peg.1409"/>
<dbReference type="eggNOG" id="COG5185">
    <property type="taxonomic scope" value="Bacteria"/>
</dbReference>
<dbReference type="SUPFAM" id="SSF160964">
    <property type="entry name" value="MalF N-terminal region-like"/>
    <property type="match status" value="1"/>
</dbReference>
<evidence type="ECO:0000256" key="10">
    <source>
        <dbReference type="SAM" id="Coils"/>
    </source>
</evidence>
<keyword evidence="5" id="KW-0762">Sugar transport</keyword>
<protein>
    <submittedName>
        <fullName evidence="12">ABC transporter, permease protein</fullName>
    </submittedName>
</protein>
<dbReference type="PANTHER" id="PTHR47314">
    <property type="entry name" value="MALTOSE/MALTODEXTRIN TRANSPORT SYSTEM PERMEASE PROTEIN MALF"/>
    <property type="match status" value="1"/>
</dbReference>
<feature type="transmembrane region" description="Helical" evidence="9">
    <location>
        <begin position="645"/>
        <end position="666"/>
    </location>
</feature>
<dbReference type="GO" id="GO:0015423">
    <property type="term" value="F:ABC-type maltose transporter activity"/>
    <property type="evidence" value="ECO:0007669"/>
    <property type="project" value="TreeGrafter"/>
</dbReference>
<feature type="transmembrane region" description="Helical" evidence="9">
    <location>
        <begin position="482"/>
        <end position="502"/>
    </location>
</feature>
<comment type="caution">
    <text evidence="12">The sequence shown here is derived from an EMBL/GenBank/DDBJ whole genome shotgun (WGS) entry which is preliminary data.</text>
</comment>
<comment type="similarity">
    <text evidence="2">Belongs to the binding-protein-dependent transport system permease family. MalFG subfamily.</text>
</comment>
<gene>
    <name evidence="12" type="ORF">HMPREF9290_0852</name>
</gene>
<dbReference type="PANTHER" id="PTHR47314:SF1">
    <property type="entry name" value="MALTOSE_MALTODEXTRIN TRANSPORT SYSTEM PERMEASE PROTEIN MALF"/>
    <property type="match status" value="1"/>
</dbReference>
<dbReference type="Pfam" id="PF00528">
    <property type="entry name" value="BPD_transp_1"/>
    <property type="match status" value="1"/>
</dbReference>
<evidence type="ECO:0000256" key="3">
    <source>
        <dbReference type="ARBA" id="ARBA00022448"/>
    </source>
</evidence>
<feature type="transmembrane region" description="Helical" evidence="9">
    <location>
        <begin position="448"/>
        <end position="470"/>
    </location>
</feature>
<evidence type="ECO:0000256" key="8">
    <source>
        <dbReference type="ARBA" id="ARBA00023136"/>
    </source>
</evidence>
<dbReference type="GO" id="GO:1990060">
    <property type="term" value="C:maltose transport complex"/>
    <property type="evidence" value="ECO:0007669"/>
    <property type="project" value="TreeGrafter"/>
</dbReference>
<evidence type="ECO:0000256" key="9">
    <source>
        <dbReference type="RuleBase" id="RU363032"/>
    </source>
</evidence>
<evidence type="ECO:0000256" key="4">
    <source>
        <dbReference type="ARBA" id="ARBA00022475"/>
    </source>
</evidence>
<feature type="transmembrane region" description="Helical" evidence="9">
    <location>
        <begin position="279"/>
        <end position="297"/>
    </location>
</feature>
<dbReference type="Gene3D" id="1.10.3720.10">
    <property type="entry name" value="MetI-like"/>
    <property type="match status" value="1"/>
</dbReference>
<dbReference type="Proteomes" id="UP000005286">
    <property type="component" value="Unassembled WGS sequence"/>
</dbReference>
<keyword evidence="8 9" id="KW-0472">Membrane</keyword>
<dbReference type="eggNOG" id="COG1175">
    <property type="taxonomic scope" value="Bacteria"/>
</dbReference>
<proteinExistence type="inferred from homology"/>
<evidence type="ECO:0000256" key="1">
    <source>
        <dbReference type="ARBA" id="ARBA00004651"/>
    </source>
</evidence>
<feature type="transmembrane region" description="Helical" evidence="9">
    <location>
        <begin position="579"/>
        <end position="598"/>
    </location>
</feature>